<dbReference type="InterPro" id="IPR011009">
    <property type="entry name" value="Kinase-like_dom_sf"/>
</dbReference>
<comment type="catalytic activity">
    <reaction evidence="8">
        <text>L-seryl-[protein] + ATP = O-phospho-L-seryl-[protein] + ADP + H(+)</text>
        <dbReference type="Rhea" id="RHEA:17989"/>
        <dbReference type="Rhea" id="RHEA-COMP:9863"/>
        <dbReference type="Rhea" id="RHEA-COMP:11604"/>
        <dbReference type="ChEBI" id="CHEBI:15378"/>
        <dbReference type="ChEBI" id="CHEBI:29999"/>
        <dbReference type="ChEBI" id="CHEBI:30616"/>
        <dbReference type="ChEBI" id="CHEBI:83421"/>
        <dbReference type="ChEBI" id="CHEBI:456216"/>
        <dbReference type="EC" id="2.7.11.1"/>
    </reaction>
</comment>
<evidence type="ECO:0000313" key="12">
    <source>
        <dbReference type="Proteomes" id="UP000008974"/>
    </source>
</evidence>
<name>E1EXH1_GIAIA</name>
<dbReference type="PANTHER" id="PTHR48012:SF10">
    <property type="entry name" value="FI20177P1"/>
    <property type="match status" value="1"/>
</dbReference>
<keyword evidence="6" id="KW-0067">ATP-binding</keyword>
<organism evidence="11 12">
    <name type="scientific">Giardia intestinalis (strain P15)</name>
    <name type="common">Giardia lamblia</name>
    <dbReference type="NCBI Taxonomy" id="658858"/>
    <lineage>
        <taxon>Eukaryota</taxon>
        <taxon>Metamonada</taxon>
        <taxon>Diplomonadida</taxon>
        <taxon>Hexamitidae</taxon>
        <taxon>Giardiinae</taxon>
        <taxon>Giardia</taxon>
    </lineage>
</organism>
<evidence type="ECO:0000256" key="1">
    <source>
        <dbReference type="ARBA" id="ARBA00008874"/>
    </source>
</evidence>
<reference evidence="11 12" key="1">
    <citation type="journal article" date="2010" name="BMC Genomics">
        <title>Genome analysis and comparative genomics of a Giardia intestinalis assemblage E isolate.</title>
        <authorList>
            <person name="Jerlstrom-Hultqvist J."/>
            <person name="Franzen O."/>
            <person name="Ankarklev J."/>
            <person name="Xu F."/>
            <person name="Nohynkova E."/>
            <person name="Andersson J.O."/>
            <person name="Svard S.G."/>
            <person name="Andersson B."/>
        </authorList>
    </citation>
    <scope>NUCLEOTIDE SEQUENCE [LARGE SCALE GENOMIC DNA]</scope>
    <source>
        <strain evidence="11 12">P15</strain>
    </source>
</reference>
<dbReference type="STRING" id="658858.E1EXH1"/>
<keyword evidence="4" id="KW-0547">Nucleotide-binding</keyword>
<evidence type="ECO:0000256" key="2">
    <source>
        <dbReference type="ARBA" id="ARBA00022527"/>
    </source>
</evidence>
<proteinExistence type="inferred from homology"/>
<dbReference type="GO" id="GO:0005524">
    <property type="term" value="F:ATP binding"/>
    <property type="evidence" value="ECO:0007669"/>
    <property type="project" value="UniProtKB-KW"/>
</dbReference>
<comment type="catalytic activity">
    <reaction evidence="7">
        <text>L-threonyl-[protein] + ATP = O-phospho-L-threonyl-[protein] + ADP + H(+)</text>
        <dbReference type="Rhea" id="RHEA:46608"/>
        <dbReference type="Rhea" id="RHEA-COMP:11060"/>
        <dbReference type="Rhea" id="RHEA-COMP:11605"/>
        <dbReference type="ChEBI" id="CHEBI:15378"/>
        <dbReference type="ChEBI" id="CHEBI:30013"/>
        <dbReference type="ChEBI" id="CHEBI:30616"/>
        <dbReference type="ChEBI" id="CHEBI:61977"/>
        <dbReference type="ChEBI" id="CHEBI:456216"/>
        <dbReference type="EC" id="2.7.11.1"/>
    </reaction>
</comment>
<evidence type="ECO:0000256" key="8">
    <source>
        <dbReference type="ARBA" id="ARBA00048679"/>
    </source>
</evidence>
<dbReference type="PANTHER" id="PTHR48012">
    <property type="entry name" value="STERILE20-LIKE KINASE, ISOFORM B-RELATED"/>
    <property type="match status" value="1"/>
</dbReference>
<dbReference type="GO" id="GO:0004674">
    <property type="term" value="F:protein serine/threonine kinase activity"/>
    <property type="evidence" value="ECO:0007669"/>
    <property type="project" value="UniProtKB-KW"/>
</dbReference>
<keyword evidence="5 11" id="KW-0418">Kinase</keyword>
<protein>
    <submittedName>
        <fullName evidence="11">Kinase, NEK</fullName>
    </submittedName>
</protein>
<comment type="similarity">
    <text evidence="1">Belongs to the protein kinase superfamily. STE Ser/Thr protein kinase family. STE20 subfamily.</text>
</comment>
<dbReference type="AlphaFoldDB" id="E1EXH1"/>
<dbReference type="Gene3D" id="1.10.510.10">
    <property type="entry name" value="Transferase(Phosphotransferase) domain 1"/>
    <property type="match status" value="1"/>
</dbReference>
<feature type="region of interest" description="Disordered" evidence="9">
    <location>
        <begin position="131"/>
        <end position="170"/>
    </location>
</feature>
<comment type="caution">
    <text evidence="11">The sequence shown here is derived from an EMBL/GenBank/DDBJ whole genome shotgun (WGS) entry which is preliminary data.</text>
</comment>
<keyword evidence="2" id="KW-0723">Serine/threonine-protein kinase</keyword>
<evidence type="ECO:0000256" key="7">
    <source>
        <dbReference type="ARBA" id="ARBA00047899"/>
    </source>
</evidence>
<evidence type="ECO:0000256" key="6">
    <source>
        <dbReference type="ARBA" id="ARBA00022840"/>
    </source>
</evidence>
<dbReference type="SUPFAM" id="SSF56112">
    <property type="entry name" value="Protein kinase-like (PK-like)"/>
    <property type="match status" value="1"/>
</dbReference>
<dbReference type="InterPro" id="IPR000719">
    <property type="entry name" value="Prot_kinase_dom"/>
</dbReference>
<dbReference type="Proteomes" id="UP000008974">
    <property type="component" value="Unassembled WGS sequence"/>
</dbReference>
<feature type="compositionally biased region" description="Basic and acidic residues" evidence="9">
    <location>
        <begin position="131"/>
        <end position="145"/>
    </location>
</feature>
<dbReference type="EMBL" id="ACVC01000048">
    <property type="protein sequence ID" value="EFO65058.1"/>
    <property type="molecule type" value="Genomic_DNA"/>
</dbReference>
<gene>
    <name evidence="11" type="ORF">GLP15_1580</name>
</gene>
<dbReference type="OrthoDB" id="266718at2759"/>
<evidence type="ECO:0000256" key="5">
    <source>
        <dbReference type="ARBA" id="ARBA00022777"/>
    </source>
</evidence>
<dbReference type="PROSITE" id="PS50011">
    <property type="entry name" value="PROTEIN_KINASE_DOM"/>
    <property type="match status" value="1"/>
</dbReference>
<sequence length="571" mass="64224">MAKVLEVKVSYIQTVDYGDYIEGERLDMGSIRGYSRVKLRVPIPINEDPRCLDVTVDRDIVQIKLGSWMALHHPQFPLDVDNAQERTARIIKKGPDVSFRTHCSFYLELVIPLLHNETQALAEARSKLEEVTQIRGKEQPVRDTDSQTSSNRSSAHNNDLSGSEGHDPLVPKVEPLIELRPGASHPVVELAPGGDMALQSLKKLAVGWQKNTTRGKVEDKAAQRVKLEQIHREFPPLTDGLKDAPTFELQGFVFPLLTVPLQQLIVPILSKYMICTFEGYNDTVFLRKVYCGDVYRAVSASDAHPCILYRIDLATIDDEALENISRDYRFCSQLSCPFIRRYTRIIEEKSTVILESEDCANGTLEQLLADQRNGLAQMPITENLIWEIAAQLLKALEYLHHPDPSNQDAPETNFVHSPIVHHNINPSCIYFDSSGNVKLGGFEYAKAGLSFTRGFLAIGSSYHMAPEMAQGEQGATYSTKIDIWSLGCVLLEVATMKLPPFDPREIMGTPQVFIKDFSLQLSRFIHRCLIFDPTIRPSAKDLLTNCEIKIAFERLVNSASRFQQKVDALDN</sequence>
<accession>E1EXH1</accession>
<evidence type="ECO:0000259" key="10">
    <source>
        <dbReference type="PROSITE" id="PS50011"/>
    </source>
</evidence>
<dbReference type="InterPro" id="IPR050629">
    <property type="entry name" value="STE20/SPS1-PAK"/>
</dbReference>
<dbReference type="SMART" id="SM00220">
    <property type="entry name" value="S_TKc"/>
    <property type="match status" value="1"/>
</dbReference>
<evidence type="ECO:0000256" key="4">
    <source>
        <dbReference type="ARBA" id="ARBA00022741"/>
    </source>
</evidence>
<dbReference type="VEuPathDB" id="GiardiaDB:GLP15_1580"/>
<dbReference type="Pfam" id="PF00069">
    <property type="entry name" value="Pkinase"/>
    <property type="match status" value="1"/>
</dbReference>
<dbReference type="GO" id="GO:0005737">
    <property type="term" value="C:cytoplasm"/>
    <property type="evidence" value="ECO:0007669"/>
    <property type="project" value="TreeGrafter"/>
</dbReference>
<evidence type="ECO:0000256" key="9">
    <source>
        <dbReference type="SAM" id="MobiDB-lite"/>
    </source>
</evidence>
<evidence type="ECO:0000256" key="3">
    <source>
        <dbReference type="ARBA" id="ARBA00022679"/>
    </source>
</evidence>
<evidence type="ECO:0000313" key="11">
    <source>
        <dbReference type="EMBL" id="EFO65058.1"/>
    </source>
</evidence>
<keyword evidence="3" id="KW-0808">Transferase</keyword>
<feature type="domain" description="Protein kinase" evidence="10">
    <location>
        <begin position="280"/>
        <end position="552"/>
    </location>
</feature>
<feature type="compositionally biased region" description="Polar residues" evidence="9">
    <location>
        <begin position="146"/>
        <end position="161"/>
    </location>
</feature>